<feature type="chain" id="PRO_5019580163" evidence="1">
    <location>
        <begin position="33"/>
        <end position="1091"/>
    </location>
</feature>
<feature type="domain" description="Secretion system C-terminal sorting" evidence="2">
    <location>
        <begin position="1014"/>
        <end position="1089"/>
    </location>
</feature>
<evidence type="ECO:0000259" key="2">
    <source>
        <dbReference type="Pfam" id="PF18962"/>
    </source>
</evidence>
<evidence type="ECO:0000256" key="1">
    <source>
        <dbReference type="SAM" id="SignalP"/>
    </source>
</evidence>
<keyword evidence="1" id="KW-0732">Signal</keyword>
<feature type="signal peptide" evidence="1">
    <location>
        <begin position="1"/>
        <end position="32"/>
    </location>
</feature>
<dbReference type="InterPro" id="IPR026444">
    <property type="entry name" value="Secre_tail"/>
</dbReference>
<dbReference type="NCBIfam" id="TIGR04183">
    <property type="entry name" value="Por_Secre_tail"/>
    <property type="match status" value="1"/>
</dbReference>
<proteinExistence type="predicted"/>
<dbReference type="RefSeq" id="WP_170154446.1">
    <property type="nucleotide sequence ID" value="NZ_RAPN01000001.1"/>
</dbReference>
<keyword evidence="4" id="KW-1185">Reference proteome</keyword>
<dbReference type="InterPro" id="IPR042229">
    <property type="entry name" value="Listeria/Bacterioides_rpt_sf"/>
</dbReference>
<reference evidence="3 4" key="1">
    <citation type="submission" date="2018-09" db="EMBL/GenBank/DDBJ databases">
        <title>Genomic Encyclopedia of Archaeal and Bacterial Type Strains, Phase II (KMG-II): from individual species to whole genera.</title>
        <authorList>
            <person name="Goeker M."/>
        </authorList>
    </citation>
    <scope>NUCLEOTIDE SEQUENCE [LARGE SCALE GENOMIC DNA]</scope>
    <source>
        <strain evidence="3 4">DSM 27148</strain>
    </source>
</reference>
<dbReference type="GO" id="GO:0030313">
    <property type="term" value="C:cell envelope"/>
    <property type="evidence" value="ECO:0007669"/>
    <property type="project" value="UniProtKB-SubCell"/>
</dbReference>
<accession>A0A419W4P3</accession>
<dbReference type="AlphaFoldDB" id="A0A419W4P3"/>
<dbReference type="Proteomes" id="UP000283387">
    <property type="component" value="Unassembled WGS sequence"/>
</dbReference>
<dbReference type="Pfam" id="PF18962">
    <property type="entry name" value="Por_Secre_tail"/>
    <property type="match status" value="1"/>
</dbReference>
<evidence type="ECO:0000313" key="4">
    <source>
        <dbReference type="Proteomes" id="UP000283387"/>
    </source>
</evidence>
<sequence length="1091" mass="121857">MKNLSQSPNFPPLFRNAFVLSVLFCCSMSSYAQEAADTTSVISNQEWLHVDSITPDQIEPAVLPDYSEFAPRLKSTSIAVQFGQDIESGVAYEDQNIYLTYSFEQYESSLHIQFQADFTNEDPTNRITFYFDKNRNGIEDYKYDPRYSGFKTTNGAYIFCPWYRIDETYITTCGGLDSDGWMGFDGDLKTLTFNVPVSEVTDDGVIAFYIYTTYGCAPACNNEQNLSLSVPELINTSDFLETLDAKGVTENTANIGFSCLLDNDAYVEKGIIWSDEPSLSIKKNLGYIKDSSTNLTFYAEVKDLEDGKEYYYCPTVVLDNFRVYGETKSFITEVDSTKYIYATDDIVIPRSGKFVISLVADSTYQKWGQPTWEILKGLTQPVFERIDGDYDFVFVVMNSYPENAAAVGLSYGISNDVSNIGRRIFDLSSYYGLPSGTKSVIWLSDKSNVPYGPSLHEISHTWGNFLFHTKAIQQNSLLPEGVEEIDYRPHWGVASAGGQLGGFAEFVTDVDGVENKYQAYMKGTPGFGQNVNGGNSVPYSNIELYLMGMISLAEVNPLSCFYKLSVDSYSDFRSNGIFYSDSVVVFDQETILDTFGERFPKSSDAQKDFEVLFVLLANRMPTNEEQEELEAGIDYLTFKGEDDISSLYNFFEATGGRGTLSAPVLTDSVKPFKINYELAGGINDPQNPDTFYYTTPDISLYDPVMDCNTFQGWYTDAEFTQPLQTIKYHTEEDVSLWAKWESNSSTSNENVAICDGEEYQGWTATGVYQRSLINSLGCDSVVTTNLEVLSGYNIEQTVSICEGDAFKNWTISGEYIQHLESMSGCDSTVTTFLTVQPAHKSEEIVTICNGSSYLDWTETGTYERTLASTVGCDSLVTTNLTVLDGYSEEQYVTICEGENYLGWNESGTYDQALTASNGCDSTITTYLQVNKLIEPEIETDGDTLFCNTSYHAYQWYSQDGIVQDAFTSEYVISQSGTYYLVVTDEDGCTSSSELIAMIKTAINELPSTNNDFLIYPNPSSGKIYIRLNQDSPSGALLKVVDETGVTHILSNLGSIGNENTWEIDVSHLPKGNYFVTIMTKTDIFTQKMVLQ</sequence>
<gene>
    <name evidence="3" type="ORF">BC643_0762</name>
</gene>
<evidence type="ECO:0000313" key="3">
    <source>
        <dbReference type="EMBL" id="RKD90423.1"/>
    </source>
</evidence>
<name>A0A419W4P3_9BACT</name>
<organism evidence="3 4">
    <name type="scientific">Mangrovibacterium diazotrophicum</name>
    <dbReference type="NCBI Taxonomy" id="1261403"/>
    <lineage>
        <taxon>Bacteria</taxon>
        <taxon>Pseudomonadati</taxon>
        <taxon>Bacteroidota</taxon>
        <taxon>Bacteroidia</taxon>
        <taxon>Marinilabiliales</taxon>
        <taxon>Prolixibacteraceae</taxon>
        <taxon>Mangrovibacterium</taxon>
    </lineage>
</organism>
<dbReference type="Gene3D" id="2.60.40.4270">
    <property type="entry name" value="Listeria-Bacteroides repeat domain"/>
    <property type="match status" value="1"/>
</dbReference>
<protein>
    <submittedName>
        <fullName evidence="3">Putative repeat protein (TIGR02543 family)/predicted secreted protein (Por secretion system target)</fullName>
    </submittedName>
</protein>
<dbReference type="EMBL" id="RAPN01000001">
    <property type="protein sequence ID" value="RKD90423.1"/>
    <property type="molecule type" value="Genomic_DNA"/>
</dbReference>
<comment type="caution">
    <text evidence="3">The sequence shown here is derived from an EMBL/GenBank/DDBJ whole genome shotgun (WGS) entry which is preliminary data.</text>
</comment>